<proteinExistence type="predicted"/>
<dbReference type="OMA" id="DACFHNT"/>
<evidence type="ECO:0000313" key="3">
    <source>
        <dbReference type="EMBL" id="RNF00298.1"/>
    </source>
</evidence>
<dbReference type="EMBL" id="MKGL01000333">
    <property type="protein sequence ID" value="RNF00298.1"/>
    <property type="molecule type" value="Genomic_DNA"/>
</dbReference>
<evidence type="ECO:0000313" key="4">
    <source>
        <dbReference type="Proteomes" id="UP000283634"/>
    </source>
</evidence>
<name>A0A3R7RDC4_TRYRA</name>
<evidence type="ECO:0000256" key="2">
    <source>
        <dbReference type="SAM" id="SignalP"/>
    </source>
</evidence>
<feature type="signal peptide" evidence="2">
    <location>
        <begin position="1"/>
        <end position="23"/>
    </location>
</feature>
<feature type="region of interest" description="Disordered" evidence="1">
    <location>
        <begin position="112"/>
        <end position="295"/>
    </location>
</feature>
<organism evidence="3 4">
    <name type="scientific">Trypanosoma rangeli</name>
    <dbReference type="NCBI Taxonomy" id="5698"/>
    <lineage>
        <taxon>Eukaryota</taxon>
        <taxon>Discoba</taxon>
        <taxon>Euglenozoa</taxon>
        <taxon>Kinetoplastea</taxon>
        <taxon>Metakinetoplastina</taxon>
        <taxon>Trypanosomatida</taxon>
        <taxon>Trypanosomatidae</taxon>
        <taxon>Trypanosoma</taxon>
        <taxon>Herpetosoma</taxon>
    </lineage>
</organism>
<keyword evidence="2" id="KW-0732">Signal</keyword>
<feature type="compositionally biased region" description="Polar residues" evidence="1">
    <location>
        <begin position="112"/>
        <end position="164"/>
    </location>
</feature>
<keyword evidence="4" id="KW-1185">Reference proteome</keyword>
<evidence type="ECO:0000256" key="1">
    <source>
        <dbReference type="SAM" id="MobiDB-lite"/>
    </source>
</evidence>
<dbReference type="AlphaFoldDB" id="A0A3R7RDC4"/>
<protein>
    <submittedName>
        <fullName evidence="3">90 kDa surface protein</fullName>
    </submittedName>
</protein>
<reference evidence="3 4" key="1">
    <citation type="journal article" date="2018" name="BMC Genomics">
        <title>Genomic comparison of Trypanosoma conorhini and Trypanosoma rangeli to Trypanosoma cruzi strains of high and low virulence.</title>
        <authorList>
            <person name="Bradwell K.R."/>
            <person name="Koparde V.N."/>
            <person name="Matveyev A.V."/>
            <person name="Serrano M.G."/>
            <person name="Alves J.M."/>
            <person name="Parikh H."/>
            <person name="Huang B."/>
            <person name="Lee V."/>
            <person name="Espinosa-Alvarez O."/>
            <person name="Ortiz P.A."/>
            <person name="Costa-Martins A.G."/>
            <person name="Teixeira M.M."/>
            <person name="Buck G.A."/>
        </authorList>
    </citation>
    <scope>NUCLEOTIDE SEQUENCE [LARGE SCALE GENOMIC DNA]</scope>
    <source>
        <strain evidence="3 4">AM80</strain>
    </source>
</reference>
<dbReference type="Proteomes" id="UP000283634">
    <property type="component" value="Unassembled WGS sequence"/>
</dbReference>
<feature type="chain" id="PRO_5018712619" evidence="2">
    <location>
        <begin position="24"/>
        <end position="328"/>
    </location>
</feature>
<gene>
    <name evidence="3" type="ORF">TraAM80_07690</name>
</gene>
<dbReference type="GeneID" id="40331623"/>
<dbReference type="RefSeq" id="XP_029235685.1">
    <property type="nucleotide sequence ID" value="XM_029384471.1"/>
</dbReference>
<accession>A0A3R7RDC4</accession>
<sequence length="328" mass="33372">MRCGVACVLLALALCCSLLGASAAEKEEVVQVEAACADVNVSRWRPIGKDLWYNCSESSSGLNAMICKMGDGNCQGKGFESDAVFTINISFIDPTTMEKWWQKNVGKDTRSSVAVSPTLSEGSSQSVVPGQKNAESPASPSTMTTQSGSGATERGNNALQSKASGDNEAGTEHNGGSEGTRAGEAATGGGDADAPSEEEGQVVKSQSGPQVPSKGEVARPREATPTLPSGAEAATPGVETPPIEDSAGGDSPGLPQAPETPRPPGVAGGGVDAEKKLIPAAAPSNTTHSSTHRRIAGEADGSDVITAWARTPLSLLLLLLLTFVSALV</sequence>
<comment type="caution">
    <text evidence="3">The sequence shown here is derived from an EMBL/GenBank/DDBJ whole genome shotgun (WGS) entry which is preliminary data.</text>
</comment>